<dbReference type="SUPFAM" id="SSF52402">
    <property type="entry name" value="Adenine nucleotide alpha hydrolases-like"/>
    <property type="match status" value="1"/>
</dbReference>
<sequence>MFRHILVPTDGSDQAQAAVVRAIEIAKEISAQITVLTVSEPFYASIVEPMRVTDTAEIHDRQAEVNAATVLGRAKVAASAANVNCSTIHLQHDSVYRAIIETADQRGCDLIVMTWPRRHTMLSHWHESKTVRVLKYCTVPVLVL</sequence>
<dbReference type="PANTHER" id="PTHR46268:SF15">
    <property type="entry name" value="UNIVERSAL STRESS PROTEIN HP_0031"/>
    <property type="match status" value="1"/>
</dbReference>
<evidence type="ECO:0000256" key="1">
    <source>
        <dbReference type="ARBA" id="ARBA00008791"/>
    </source>
</evidence>
<organism evidence="3 4">
    <name type="scientific">Rhizobium loti</name>
    <name type="common">Mesorhizobium loti</name>
    <dbReference type="NCBI Taxonomy" id="381"/>
    <lineage>
        <taxon>Bacteria</taxon>
        <taxon>Pseudomonadati</taxon>
        <taxon>Pseudomonadota</taxon>
        <taxon>Alphaproteobacteria</taxon>
        <taxon>Hyphomicrobiales</taxon>
        <taxon>Phyllobacteriaceae</taxon>
        <taxon>Mesorhizobium</taxon>
    </lineage>
</organism>
<comment type="similarity">
    <text evidence="1">Belongs to the universal stress protein A family.</text>
</comment>
<dbReference type="PANTHER" id="PTHR46268">
    <property type="entry name" value="STRESS RESPONSE PROTEIN NHAX"/>
    <property type="match status" value="1"/>
</dbReference>
<reference evidence="3 4" key="1">
    <citation type="submission" date="2015-12" db="EMBL/GenBank/DDBJ databases">
        <title>Draft genome sequence of Mesorhizobium sp. UFLA 01-765, a multitolerant efficient symbiont and plant-growth promoting strain isolated from Zn-mining soil using Leucaena leucocephala as a trap plant.</title>
        <authorList>
            <person name="Rangel W.M."/>
            <person name="Thijs S."/>
            <person name="Longatti S.M."/>
            <person name="Moreira F.M."/>
            <person name="Weyens N."/>
            <person name="Vangronsveld J."/>
            <person name="Van Hamme J.D."/>
            <person name="Bottos E.M."/>
            <person name="Rineau F."/>
        </authorList>
    </citation>
    <scope>NUCLEOTIDE SEQUENCE [LARGE SCALE GENOMIC DNA]</scope>
    <source>
        <strain evidence="3 4">UFLA 01-765</strain>
    </source>
</reference>
<dbReference type="InterPro" id="IPR006016">
    <property type="entry name" value="UspA"/>
</dbReference>
<protein>
    <recommendedName>
        <fullName evidence="2">UspA domain-containing protein</fullName>
    </recommendedName>
</protein>
<dbReference type="PRINTS" id="PR01438">
    <property type="entry name" value="UNVRSLSTRESS"/>
</dbReference>
<gene>
    <name evidence="3" type="ORF">AU467_22515</name>
</gene>
<dbReference type="Proteomes" id="UP000053176">
    <property type="component" value="Unassembled WGS sequence"/>
</dbReference>
<dbReference type="Pfam" id="PF00582">
    <property type="entry name" value="Usp"/>
    <property type="match status" value="1"/>
</dbReference>
<proteinExistence type="inferred from homology"/>
<name>A0A117N3L7_RHILI</name>
<evidence type="ECO:0000313" key="3">
    <source>
        <dbReference type="EMBL" id="KUM26318.1"/>
    </source>
</evidence>
<feature type="domain" description="UspA" evidence="2">
    <location>
        <begin position="1"/>
        <end position="143"/>
    </location>
</feature>
<dbReference type="InterPro" id="IPR014729">
    <property type="entry name" value="Rossmann-like_a/b/a_fold"/>
</dbReference>
<dbReference type="Gene3D" id="3.40.50.620">
    <property type="entry name" value="HUPs"/>
    <property type="match status" value="1"/>
</dbReference>
<dbReference type="CDD" id="cd00293">
    <property type="entry name" value="USP-like"/>
    <property type="match status" value="1"/>
</dbReference>
<evidence type="ECO:0000259" key="2">
    <source>
        <dbReference type="Pfam" id="PF00582"/>
    </source>
</evidence>
<comment type="caution">
    <text evidence="3">The sequence shown here is derived from an EMBL/GenBank/DDBJ whole genome shotgun (WGS) entry which is preliminary data.</text>
</comment>
<evidence type="ECO:0000313" key="4">
    <source>
        <dbReference type="Proteomes" id="UP000053176"/>
    </source>
</evidence>
<dbReference type="EMBL" id="LPWA01000107">
    <property type="protein sequence ID" value="KUM26318.1"/>
    <property type="molecule type" value="Genomic_DNA"/>
</dbReference>
<accession>A0A117N3L7</accession>
<dbReference type="AlphaFoldDB" id="A0A117N3L7"/>
<dbReference type="OrthoDB" id="5564966at2"/>
<dbReference type="InterPro" id="IPR006015">
    <property type="entry name" value="Universal_stress_UspA"/>
</dbReference>